<dbReference type="GO" id="GO:0005669">
    <property type="term" value="C:transcription factor TFIID complex"/>
    <property type="evidence" value="ECO:0007669"/>
    <property type="project" value="InterPro"/>
</dbReference>
<dbReference type="InterPro" id="IPR057991">
    <property type="entry name" value="TPR_TAF2_C"/>
</dbReference>
<name>A0A9P4S7I0_9PEZI</name>
<reference evidence="12" key="1">
    <citation type="journal article" date="2020" name="Stud. Mycol.">
        <title>101 Dothideomycetes genomes: a test case for predicting lifestyles and emergence of pathogens.</title>
        <authorList>
            <person name="Haridas S."/>
            <person name="Albert R."/>
            <person name="Binder M."/>
            <person name="Bloem J."/>
            <person name="Labutti K."/>
            <person name="Salamov A."/>
            <person name="Andreopoulos B."/>
            <person name="Baker S."/>
            <person name="Barry K."/>
            <person name="Bills G."/>
            <person name="Bluhm B."/>
            <person name="Cannon C."/>
            <person name="Castanera R."/>
            <person name="Culley D."/>
            <person name="Daum C."/>
            <person name="Ezra D."/>
            <person name="Gonzalez J."/>
            <person name="Henrissat B."/>
            <person name="Kuo A."/>
            <person name="Liang C."/>
            <person name="Lipzen A."/>
            <person name="Lutzoni F."/>
            <person name="Magnuson J."/>
            <person name="Mondo S."/>
            <person name="Nolan M."/>
            <person name="Ohm R."/>
            <person name="Pangilinan J."/>
            <person name="Park H.-J."/>
            <person name="Ramirez L."/>
            <person name="Alfaro M."/>
            <person name="Sun H."/>
            <person name="Tritt A."/>
            <person name="Yoshinaga Y."/>
            <person name="Zwiers L.-H."/>
            <person name="Turgeon B."/>
            <person name="Goodwin S."/>
            <person name="Spatafora J."/>
            <person name="Crous P."/>
            <person name="Grigoriev I."/>
        </authorList>
    </citation>
    <scope>NUCLEOTIDE SEQUENCE</scope>
    <source>
        <strain evidence="12">CBS 101060</strain>
    </source>
</reference>
<dbReference type="SUPFAM" id="SSF63737">
    <property type="entry name" value="Leukotriene A4 hydrolase N-terminal domain"/>
    <property type="match status" value="1"/>
</dbReference>
<accession>A0A9P4S7I0</accession>
<sequence length="1379" mass="155786">MPGLIDPPPSLPPGLGFSIYAQKLWYDIDFATRSIKGRTEITVQPHSKDLRTIRFSCRQTKITYIAIKDHKSPQLRHEDPYSRVDFNVGYGVHQHHLLRQKVQAQLDGGSEDELVLQLPKNFHIEEIEDPFAMSRENATLRLDGDIRIENGDIPVTTEIPKVPGTGEDQAYRYKPIEIILGFDVLGFRDGLQFVGLQKDDPWYPHAFTRSFATPAHPSCLFPCVDDPTARCEWQLSIRCPRTLGDACRKPRSLAPPMINGSTATDVDLPNGESNGTHRADSFNLEDQDEFLMELSEEEKVIDMVVVSCGMLHDEIDDPLDPTRKTVTFRLDTPVTARHLGFAVGPFERCDLASEFRSSDEDDRLGENARPVWGYCLPGRMEELKNTCMVLPTALDYLSTQYSIFPYKSYNICFVENSEADVIDTASLSICSSRLLYPQDILEPLDKVTRQLVFALASQWMGVNITPAGPGDTWIVIGSAYFMTDKFLAYLCGKNEYRYRQKTYADKIFELDVNRPSLYALGSILALDPSEMEFMALKAPAVLFILHNRLIKANGRSGADTCIEKVAKNGKVANMTNNCITTDNFFRVCEKVGHMKLEGFFAQWVYGAGCPDFVVQQRFNKKKLVVEMMIKQTQIDSVSSAKVEPETFMRDAVEEVHKIYAGPLQPLFTGPMTIRIHEADGTPYEHIVDIKEAVTKVEIPYNTKYKRLKRSRRQKERAAAAAGMDVAGDAQDDVLLYCLGDVLQSEEEVLDWQLTDWSKEDEDKMSQESYEWIRMDADFEWICKMDVHMPHYMWVSQLQQDKDVVAQAESIHYLSRMKAAPLLSSILTRTLMDQRYFHGIRTSAAAALTNAAKSEYDWIGFYHLKKAFDEFFCFPDSPMTRPNDFSDRSRYLIQCAIPKAMANIRDEYGKTPMAVKTWFIDKLKFNDNSHNEFSDCHYVATLLLCLAETLIKRIPPGGAYGYQNLTHEAEIAEADFQRKAVEEIERYRRIDEWTSSYQNIYTVTTLDCLKKLTLENVIPRRVEDFMQYTQPGNAPNVRIKAWSSLAEVGAMRHPPLRQYLLYSLESEMSPYMRNEFYRVFGLALGYIALQGNRSRQKTGPLDNGGLVIDQEAADTRAEEIRRSESIEGALESLKNELQTDEGLKDSLKGVLRSDFISLKEFGNFLDICAMLYEPVNSLRVVLKYPRYFKVEHEGKGLLHFVPTKIRTTPLPKAKPPTLPQPKIVFQRKPTLPVPSTSPTPQRPPFHNIINQQQSTPIPPRLSASPAPPPRKTIKLKIGKKNSTALAALASSSASVPMSAPQPSPQPLTSVPGLNSQMPPPASVHPTPPQSKSQPSQPSDPSRNNTNPDVGDALSLPADPNKPKGIKLKIKLNSIKKEEGV</sequence>
<evidence type="ECO:0000256" key="1">
    <source>
        <dbReference type="ARBA" id="ARBA00004123"/>
    </source>
</evidence>
<keyword evidence="6" id="KW-0539">Nucleus</keyword>
<dbReference type="Pfam" id="PF25316">
    <property type="entry name" value="TAF2_3rd"/>
    <property type="match status" value="1"/>
</dbReference>
<feature type="domain" description="Transcription initiation factor TFIID subunit 2 TPR repeats" evidence="11">
    <location>
        <begin position="791"/>
        <end position="1079"/>
    </location>
</feature>
<evidence type="ECO:0000256" key="3">
    <source>
        <dbReference type="ARBA" id="ARBA00017363"/>
    </source>
</evidence>
<evidence type="ECO:0000256" key="2">
    <source>
        <dbReference type="ARBA" id="ARBA00010937"/>
    </source>
</evidence>
<dbReference type="Gene3D" id="2.60.40.1730">
    <property type="entry name" value="tricorn interacting facor f3 domain"/>
    <property type="match status" value="1"/>
</dbReference>
<dbReference type="FunFam" id="1.10.390.10:FF:000011">
    <property type="entry name" value="Transcription initiation factor TFIID subunit"/>
    <property type="match status" value="1"/>
</dbReference>
<comment type="similarity">
    <text evidence="2">Belongs to the TAF2 family.</text>
</comment>
<evidence type="ECO:0000256" key="9">
    <source>
        <dbReference type="SAM" id="MobiDB-lite"/>
    </source>
</evidence>
<dbReference type="InterPro" id="IPR057345">
    <property type="entry name" value="Ig-like_TAF2"/>
</dbReference>
<organism evidence="12 13">
    <name type="scientific">Patellaria atrata CBS 101060</name>
    <dbReference type="NCBI Taxonomy" id="1346257"/>
    <lineage>
        <taxon>Eukaryota</taxon>
        <taxon>Fungi</taxon>
        <taxon>Dikarya</taxon>
        <taxon>Ascomycota</taxon>
        <taxon>Pezizomycotina</taxon>
        <taxon>Dothideomycetes</taxon>
        <taxon>Dothideomycetes incertae sedis</taxon>
        <taxon>Patellariales</taxon>
        <taxon>Patellariaceae</taxon>
        <taxon>Patellaria</taxon>
    </lineage>
</organism>
<feature type="compositionally biased region" description="Low complexity" evidence="9">
    <location>
        <begin position="1328"/>
        <end position="1340"/>
    </location>
</feature>
<dbReference type="GO" id="GO:0016251">
    <property type="term" value="F:RNA polymerase II general transcription initiation factor activity"/>
    <property type="evidence" value="ECO:0007669"/>
    <property type="project" value="TreeGrafter"/>
</dbReference>
<evidence type="ECO:0000256" key="7">
    <source>
        <dbReference type="ARBA" id="ARBA00025346"/>
    </source>
</evidence>
<evidence type="ECO:0000313" key="13">
    <source>
        <dbReference type="Proteomes" id="UP000799429"/>
    </source>
</evidence>
<feature type="region of interest" description="Disordered" evidence="9">
    <location>
        <begin position="1293"/>
        <end position="1363"/>
    </location>
</feature>
<dbReference type="GO" id="GO:0000976">
    <property type="term" value="F:transcription cis-regulatory region binding"/>
    <property type="evidence" value="ECO:0007669"/>
    <property type="project" value="TreeGrafter"/>
</dbReference>
<keyword evidence="5" id="KW-0804">Transcription</keyword>
<dbReference type="CDD" id="cd09839">
    <property type="entry name" value="M1_like_TAF2"/>
    <property type="match status" value="1"/>
</dbReference>
<evidence type="ECO:0000256" key="8">
    <source>
        <dbReference type="ARBA" id="ARBA00076306"/>
    </source>
</evidence>
<evidence type="ECO:0000259" key="10">
    <source>
        <dbReference type="Pfam" id="PF25316"/>
    </source>
</evidence>
<dbReference type="Pfam" id="PF25577">
    <property type="entry name" value="TPR_TAF2_C"/>
    <property type="match status" value="1"/>
</dbReference>
<proteinExistence type="inferred from homology"/>
<feature type="domain" description="Transcription initiation factor TFIID subunit 2 Ig-like" evidence="10">
    <location>
        <begin position="607"/>
        <end position="789"/>
    </location>
</feature>
<dbReference type="InterPro" id="IPR037813">
    <property type="entry name" value="TAF2"/>
</dbReference>
<feature type="region of interest" description="Disordered" evidence="9">
    <location>
        <begin position="258"/>
        <end position="280"/>
    </location>
</feature>
<dbReference type="Proteomes" id="UP000799429">
    <property type="component" value="Unassembled WGS sequence"/>
</dbReference>
<feature type="compositionally biased region" description="Pro residues" evidence="9">
    <location>
        <begin position="1316"/>
        <end position="1327"/>
    </location>
</feature>
<dbReference type="SUPFAM" id="SSF55486">
    <property type="entry name" value="Metalloproteases ('zincins'), catalytic domain"/>
    <property type="match status" value="1"/>
</dbReference>
<dbReference type="InterPro" id="IPR027268">
    <property type="entry name" value="Peptidase_M4/M1_CTD_sf"/>
</dbReference>
<dbReference type="GO" id="GO:0003682">
    <property type="term" value="F:chromatin binding"/>
    <property type="evidence" value="ECO:0007669"/>
    <property type="project" value="TreeGrafter"/>
</dbReference>
<keyword evidence="4" id="KW-0805">Transcription regulation</keyword>
<dbReference type="InterPro" id="IPR042097">
    <property type="entry name" value="Aminopeptidase_N-like_N_sf"/>
</dbReference>
<evidence type="ECO:0000256" key="5">
    <source>
        <dbReference type="ARBA" id="ARBA00023163"/>
    </source>
</evidence>
<evidence type="ECO:0000313" key="12">
    <source>
        <dbReference type="EMBL" id="KAF2836463.1"/>
    </source>
</evidence>
<keyword evidence="13" id="KW-1185">Reference proteome</keyword>
<evidence type="ECO:0000259" key="11">
    <source>
        <dbReference type="Pfam" id="PF25577"/>
    </source>
</evidence>
<protein>
    <recommendedName>
        <fullName evidence="3">Transcription initiation factor TFIID subunit 2</fullName>
    </recommendedName>
    <alternativeName>
        <fullName evidence="8">TBP-associated factor 2</fullName>
    </alternativeName>
</protein>
<dbReference type="PANTHER" id="PTHR15137:SF9">
    <property type="entry name" value="TRANSCRIPTION INITIATION FACTOR TFIID SUBUNIT 2"/>
    <property type="match status" value="1"/>
</dbReference>
<comment type="function">
    <text evidence="7">Functions as a component of the DNA-binding general transcription factor complex TFIID. Binding of TFIID to a promoter (with or without TATA element) is the initial step in pre-initiation complex (PIC) formation. TFIID plays a key role in the regulation of gene expression by RNA polymerase II through different activities such as transcription activator interaction, core promoter recognition and selectivity, TFIIA and TFIIB interaction, chromatin modification (histone acetylation by TAF1), facilitation of DNA opening and initiation of transcription.</text>
</comment>
<feature type="region of interest" description="Disordered" evidence="9">
    <location>
        <begin position="1225"/>
        <end position="1277"/>
    </location>
</feature>
<feature type="compositionally biased region" description="Pro residues" evidence="9">
    <location>
        <begin position="1230"/>
        <end position="1242"/>
    </location>
</feature>
<dbReference type="OrthoDB" id="308861at2759"/>
<comment type="subcellular location">
    <subcellularLocation>
        <location evidence="1">Nucleus</location>
    </subcellularLocation>
</comment>
<dbReference type="EMBL" id="MU006103">
    <property type="protein sequence ID" value="KAF2836463.1"/>
    <property type="molecule type" value="Genomic_DNA"/>
</dbReference>
<evidence type="ECO:0000256" key="6">
    <source>
        <dbReference type="ARBA" id="ARBA00023242"/>
    </source>
</evidence>
<gene>
    <name evidence="12" type="ORF">M501DRAFT_240771</name>
</gene>
<dbReference type="PANTHER" id="PTHR15137">
    <property type="entry name" value="TRANSCRIPTION INITIATION FACTOR TFIID"/>
    <property type="match status" value="1"/>
</dbReference>
<evidence type="ECO:0000256" key="4">
    <source>
        <dbReference type="ARBA" id="ARBA00023015"/>
    </source>
</evidence>
<dbReference type="GO" id="GO:0006367">
    <property type="term" value="P:transcription initiation at RNA polymerase II promoter"/>
    <property type="evidence" value="ECO:0007669"/>
    <property type="project" value="TreeGrafter"/>
</dbReference>
<dbReference type="Gene3D" id="1.10.390.10">
    <property type="entry name" value="Neutral Protease Domain 2"/>
    <property type="match status" value="1"/>
</dbReference>
<comment type="caution">
    <text evidence="12">The sequence shown here is derived from an EMBL/GenBank/DDBJ whole genome shotgun (WGS) entry which is preliminary data.</text>
</comment>